<comment type="caution">
    <text evidence="1">The sequence shown here is derived from an EMBL/GenBank/DDBJ whole genome shotgun (WGS) entry which is preliminary data.</text>
</comment>
<proteinExistence type="predicted"/>
<sequence>MFSVGTRCFYWNAKGQVVYGTVQNAIRSMAGEPIVTLRTDGGATVHFPQCNVTKVGGDYPRETADSSERLQKRS</sequence>
<dbReference type="EMBL" id="JAWWNJ010000079">
    <property type="protein sequence ID" value="KAK7002191.1"/>
    <property type="molecule type" value="Genomic_DNA"/>
</dbReference>
<name>A0AAW0A8H7_9AGAR</name>
<gene>
    <name evidence="1" type="ORF">R3P38DRAFT_3041985</name>
</gene>
<reference evidence="1 2" key="1">
    <citation type="journal article" date="2024" name="J Genomics">
        <title>Draft genome sequencing and assembly of Favolaschia claudopus CIRM-BRFM 2984 isolated from oak limbs.</title>
        <authorList>
            <person name="Navarro D."/>
            <person name="Drula E."/>
            <person name="Chaduli D."/>
            <person name="Cazenave R."/>
            <person name="Ahrendt S."/>
            <person name="Wang J."/>
            <person name="Lipzen A."/>
            <person name="Daum C."/>
            <person name="Barry K."/>
            <person name="Grigoriev I.V."/>
            <person name="Favel A."/>
            <person name="Rosso M.N."/>
            <person name="Martin F."/>
        </authorList>
    </citation>
    <scope>NUCLEOTIDE SEQUENCE [LARGE SCALE GENOMIC DNA]</scope>
    <source>
        <strain evidence="1 2">CIRM-BRFM 2984</strain>
    </source>
</reference>
<evidence type="ECO:0000313" key="2">
    <source>
        <dbReference type="Proteomes" id="UP001362999"/>
    </source>
</evidence>
<dbReference type="AlphaFoldDB" id="A0AAW0A8H7"/>
<dbReference type="Proteomes" id="UP001362999">
    <property type="component" value="Unassembled WGS sequence"/>
</dbReference>
<protein>
    <submittedName>
        <fullName evidence="1">Uncharacterized protein</fullName>
    </submittedName>
</protein>
<organism evidence="1 2">
    <name type="scientific">Favolaschia claudopus</name>
    <dbReference type="NCBI Taxonomy" id="2862362"/>
    <lineage>
        <taxon>Eukaryota</taxon>
        <taxon>Fungi</taxon>
        <taxon>Dikarya</taxon>
        <taxon>Basidiomycota</taxon>
        <taxon>Agaricomycotina</taxon>
        <taxon>Agaricomycetes</taxon>
        <taxon>Agaricomycetidae</taxon>
        <taxon>Agaricales</taxon>
        <taxon>Marasmiineae</taxon>
        <taxon>Mycenaceae</taxon>
        <taxon>Favolaschia</taxon>
    </lineage>
</organism>
<accession>A0AAW0A8H7</accession>
<evidence type="ECO:0000313" key="1">
    <source>
        <dbReference type="EMBL" id="KAK7002191.1"/>
    </source>
</evidence>
<keyword evidence="2" id="KW-1185">Reference proteome</keyword>